<evidence type="ECO:0000256" key="1">
    <source>
        <dbReference type="SAM" id="MobiDB-lite"/>
    </source>
</evidence>
<name>Q13AL9_RHOPS</name>
<dbReference type="Proteomes" id="UP000001818">
    <property type="component" value="Chromosome"/>
</dbReference>
<reference evidence="2 3" key="1">
    <citation type="submission" date="2006-03" db="EMBL/GenBank/DDBJ databases">
        <title>Complete sequence of Rhodopseudomonas palustris BisB5.</title>
        <authorList>
            <consortium name="US DOE Joint Genome Institute"/>
            <person name="Copeland A."/>
            <person name="Lucas S."/>
            <person name="Lapidus A."/>
            <person name="Barry K."/>
            <person name="Detter J.C."/>
            <person name="Glavina del Rio T."/>
            <person name="Hammon N."/>
            <person name="Israni S."/>
            <person name="Dalin E."/>
            <person name="Tice H."/>
            <person name="Pitluck S."/>
            <person name="Chain P."/>
            <person name="Malfatti S."/>
            <person name="Shin M."/>
            <person name="Vergez L."/>
            <person name="Schmutz J."/>
            <person name="Larimer F."/>
            <person name="Land M."/>
            <person name="Hauser L."/>
            <person name="Pelletier D.A."/>
            <person name="Kyrpides N."/>
            <person name="Lykidis A."/>
            <person name="Oda Y."/>
            <person name="Harwood C.S."/>
            <person name="Richardson P."/>
        </authorList>
    </citation>
    <scope>NUCLEOTIDE SEQUENCE [LARGE SCALE GENOMIC DNA]</scope>
    <source>
        <strain evidence="2 3">BisB5</strain>
    </source>
</reference>
<dbReference type="STRING" id="316057.RPD_1633"/>
<evidence type="ECO:0000313" key="3">
    <source>
        <dbReference type="Proteomes" id="UP000001818"/>
    </source>
</evidence>
<feature type="compositionally biased region" description="Low complexity" evidence="1">
    <location>
        <begin position="253"/>
        <end position="277"/>
    </location>
</feature>
<proteinExistence type="predicted"/>
<protein>
    <submittedName>
        <fullName evidence="2">Uncharacterized protein</fullName>
    </submittedName>
</protein>
<accession>Q13AL9</accession>
<organism evidence="2 3">
    <name type="scientific">Rhodopseudomonas palustris (strain BisB5)</name>
    <dbReference type="NCBI Taxonomy" id="316057"/>
    <lineage>
        <taxon>Bacteria</taxon>
        <taxon>Pseudomonadati</taxon>
        <taxon>Pseudomonadota</taxon>
        <taxon>Alphaproteobacteria</taxon>
        <taxon>Hyphomicrobiales</taxon>
        <taxon>Nitrobacteraceae</taxon>
        <taxon>Rhodopseudomonas</taxon>
    </lineage>
</organism>
<dbReference type="HOGENOM" id="CLU_034357_0_0_5"/>
<feature type="region of interest" description="Disordered" evidence="1">
    <location>
        <begin position="253"/>
        <end position="284"/>
    </location>
</feature>
<dbReference type="EMBL" id="CP000283">
    <property type="protein sequence ID" value="ABE38870.1"/>
    <property type="molecule type" value="Genomic_DNA"/>
</dbReference>
<sequence length="498" mass="51473">MVIVILTHSDLCNESLMADEAFALSPISARPAMPSDADYDAIREAFMETSRGRWFLSEYAKRNRNADTHMVLDAVARIEKNLAGQKQPIGPSLSESLIAIRAVVGEARAGVAKAIAGLENDAVLAAAHDGARIIREVSWTLRECGADIRICNLLDTQLSAIDAGHRLVADVDSEAALATFDRLLDRIHELAGEARMSPGESPIANQDEPAFPTADGELPEAAAAIEPAAESVTEAPEPTAVAELVAVAAPDAAAAPETMATPEATAAPDATATPEAMARPEATPESELVIVTAAETDGIEFVEPMATPADVVPTTSHHQSAAVAETSEAQTASEDEAADVDAMLDLIATEMSAPQPPEPGELEAAIAAAQADAEQTAEAALDAAERSEIEQLAAEVAIQQQHAEEAAGLDAAAAPSIDVSTFEIGERGEPLHGTQHAAQPIMAAAATMSAQTPAPGATASLGAALIASGVVAQPSQPRSDPLAPLRRMSQAEKVAFFS</sequence>
<dbReference type="eggNOG" id="ENOG503362H">
    <property type="taxonomic scope" value="Bacteria"/>
</dbReference>
<dbReference type="AlphaFoldDB" id="Q13AL9"/>
<evidence type="ECO:0000313" key="2">
    <source>
        <dbReference type="EMBL" id="ABE38870.1"/>
    </source>
</evidence>
<gene>
    <name evidence="2" type="ordered locus">RPD_1633</name>
</gene>
<dbReference type="KEGG" id="rpd:RPD_1633"/>